<keyword evidence="2" id="KW-0723">Serine/threonine-protein kinase</keyword>
<dbReference type="PANTHER" id="PTHR43289:SF6">
    <property type="entry name" value="SERINE_THREONINE-PROTEIN KINASE NEKL-3"/>
    <property type="match status" value="1"/>
</dbReference>
<evidence type="ECO:0000256" key="1">
    <source>
        <dbReference type="ARBA" id="ARBA00012513"/>
    </source>
</evidence>
<dbReference type="PROSITE" id="PS00107">
    <property type="entry name" value="PROTEIN_KINASE_ATP"/>
    <property type="match status" value="1"/>
</dbReference>
<dbReference type="Gene3D" id="1.10.510.10">
    <property type="entry name" value="Transferase(Phosphotransferase) domain 1"/>
    <property type="match status" value="1"/>
</dbReference>
<evidence type="ECO:0000256" key="2">
    <source>
        <dbReference type="ARBA" id="ARBA00022527"/>
    </source>
</evidence>
<dbReference type="PANTHER" id="PTHR43289">
    <property type="entry name" value="MITOGEN-ACTIVATED PROTEIN KINASE KINASE KINASE 20-RELATED"/>
    <property type="match status" value="1"/>
</dbReference>
<dbReference type="InterPro" id="IPR058395">
    <property type="entry name" value="DUF8082"/>
</dbReference>
<gene>
    <name evidence="9" type="ORF">PAMC26577_26955</name>
</gene>
<dbReference type="FunFam" id="1.10.510.10:FF:000021">
    <property type="entry name" value="Serine/threonine protein kinase"/>
    <property type="match status" value="1"/>
</dbReference>
<protein>
    <recommendedName>
        <fullName evidence="1">non-specific serine/threonine protein kinase</fullName>
        <ecNumber evidence="1">2.7.11.1</ecNumber>
    </recommendedName>
</protein>
<dbReference type="AlphaFoldDB" id="A0A242MHK1"/>
<dbReference type="PROSITE" id="PS50011">
    <property type="entry name" value="PROTEIN_KINASE_DOM"/>
    <property type="match status" value="1"/>
</dbReference>
<dbReference type="InterPro" id="IPR000719">
    <property type="entry name" value="Prot_kinase_dom"/>
</dbReference>
<dbReference type="InterPro" id="IPR017441">
    <property type="entry name" value="Protein_kinase_ATP_BS"/>
</dbReference>
<dbReference type="PROSITE" id="PS00108">
    <property type="entry name" value="PROTEIN_KINASE_ST"/>
    <property type="match status" value="1"/>
</dbReference>
<keyword evidence="3" id="KW-0808">Transferase</keyword>
<dbReference type="InterPro" id="IPR008271">
    <property type="entry name" value="Ser/Thr_kinase_AS"/>
</dbReference>
<evidence type="ECO:0000313" key="10">
    <source>
        <dbReference type="Proteomes" id="UP000195221"/>
    </source>
</evidence>
<proteinExistence type="predicted"/>
<keyword evidence="4 7" id="KW-0547">Nucleotide-binding</keyword>
<organism evidence="9 10">
    <name type="scientific">Caballeronia sordidicola</name>
    <name type="common">Burkholderia sordidicola</name>
    <dbReference type="NCBI Taxonomy" id="196367"/>
    <lineage>
        <taxon>Bacteria</taxon>
        <taxon>Pseudomonadati</taxon>
        <taxon>Pseudomonadota</taxon>
        <taxon>Betaproteobacteria</taxon>
        <taxon>Burkholderiales</taxon>
        <taxon>Burkholderiaceae</taxon>
        <taxon>Caballeronia</taxon>
    </lineage>
</organism>
<dbReference type="Pfam" id="PF00069">
    <property type="entry name" value="Pkinase"/>
    <property type="match status" value="1"/>
</dbReference>
<reference evidence="9 10" key="1">
    <citation type="submission" date="2017-03" db="EMBL/GenBank/DDBJ databases">
        <title>Genome analysis of strain PAMC 26577.</title>
        <authorList>
            <person name="Oh H.-M."/>
            <person name="Yang J.-A."/>
        </authorList>
    </citation>
    <scope>NUCLEOTIDE SEQUENCE [LARGE SCALE GENOMIC DNA]</scope>
    <source>
        <strain evidence="9 10">PAMC 26577</strain>
    </source>
</reference>
<dbReference type="CDD" id="cd14014">
    <property type="entry name" value="STKc_PknB_like"/>
    <property type="match status" value="1"/>
</dbReference>
<dbReference type="SUPFAM" id="SSF56112">
    <property type="entry name" value="Protein kinase-like (PK-like)"/>
    <property type="match status" value="1"/>
</dbReference>
<feature type="binding site" evidence="7">
    <location>
        <position position="43"/>
    </location>
    <ligand>
        <name>ATP</name>
        <dbReference type="ChEBI" id="CHEBI:30616"/>
    </ligand>
</feature>
<accession>A0A242MHK1</accession>
<evidence type="ECO:0000256" key="3">
    <source>
        <dbReference type="ARBA" id="ARBA00022679"/>
    </source>
</evidence>
<evidence type="ECO:0000256" key="4">
    <source>
        <dbReference type="ARBA" id="ARBA00022741"/>
    </source>
</evidence>
<dbReference type="EC" id="2.7.11.1" evidence="1"/>
<dbReference type="SMART" id="SM00220">
    <property type="entry name" value="S_TKc"/>
    <property type="match status" value="1"/>
</dbReference>
<dbReference type="Proteomes" id="UP000195221">
    <property type="component" value="Unassembled WGS sequence"/>
</dbReference>
<dbReference type="Gene3D" id="3.30.200.20">
    <property type="entry name" value="Phosphorylase Kinase, domain 1"/>
    <property type="match status" value="1"/>
</dbReference>
<dbReference type="Pfam" id="PF26309">
    <property type="entry name" value="DUF8082"/>
    <property type="match status" value="2"/>
</dbReference>
<evidence type="ECO:0000256" key="7">
    <source>
        <dbReference type="PROSITE-ProRule" id="PRU10141"/>
    </source>
</evidence>
<dbReference type="GO" id="GO:0004674">
    <property type="term" value="F:protein serine/threonine kinase activity"/>
    <property type="evidence" value="ECO:0007669"/>
    <property type="project" value="UniProtKB-KW"/>
</dbReference>
<evidence type="ECO:0000259" key="8">
    <source>
        <dbReference type="PROSITE" id="PS50011"/>
    </source>
</evidence>
<dbReference type="InterPro" id="IPR011009">
    <property type="entry name" value="Kinase-like_dom_sf"/>
</dbReference>
<dbReference type="RefSeq" id="WP_062001351.1">
    <property type="nucleotide sequence ID" value="NZ_MSRG01000023.1"/>
</dbReference>
<evidence type="ECO:0000256" key="6">
    <source>
        <dbReference type="ARBA" id="ARBA00022840"/>
    </source>
</evidence>
<feature type="domain" description="Protein kinase" evidence="8">
    <location>
        <begin position="14"/>
        <end position="280"/>
    </location>
</feature>
<keyword evidence="5 9" id="KW-0418">Kinase</keyword>
<keyword evidence="6 7" id="KW-0067">ATP-binding</keyword>
<dbReference type="GO" id="GO:0005524">
    <property type="term" value="F:ATP binding"/>
    <property type="evidence" value="ECO:0007669"/>
    <property type="project" value="UniProtKB-UniRule"/>
</dbReference>
<dbReference type="EMBL" id="NBTZ01000106">
    <property type="protein sequence ID" value="OTP70699.1"/>
    <property type="molecule type" value="Genomic_DNA"/>
</dbReference>
<name>A0A242MHK1_CABSO</name>
<sequence length="470" mass="51315">MTASADTPSELGRYRIERVLGRGAMGVVYLAFDPQIERHVALKTIRNELLPAGSEGGSMHDLTARFLNEARAAGRLAHPNIVSVYDYGEAGDTAYITMEYVRGESLAARLAQHARTQTRIEPARALGCFLQLLDALDYAHQEGVIHRDIKPANLLITQRGECKITDFGIARIEASHLTQLGTVIGTPSYMSPEQFTGETIDARADLFSAAVVLYEMLTGVCPFAGTPTVVMRQVLSDTPMLPSERVPGLAGYIDAMLMKALSKRPEDRYASAREWRDVLMGALGAAQSEDSDQTVIAFAKPIALLEAPELSEPSMDWPPELIAQLEERLASHVGPVATILLRRATAKSSDFNALRERLAAHFPTDAARRDFNSLLMRLETPGDGSRIASGMKRTSMPRNEPVLQVSIAPEVLQDATLKLAAYVGPIARVIVARAAANVPNTDTFYERLIDAVQEPDDRDALRRDLGIAPD</sequence>
<evidence type="ECO:0000313" key="9">
    <source>
        <dbReference type="EMBL" id="OTP70699.1"/>
    </source>
</evidence>
<comment type="caution">
    <text evidence="9">The sequence shown here is derived from an EMBL/GenBank/DDBJ whole genome shotgun (WGS) entry which is preliminary data.</text>
</comment>
<evidence type="ECO:0000256" key="5">
    <source>
        <dbReference type="ARBA" id="ARBA00022777"/>
    </source>
</evidence>